<dbReference type="FunFam" id="1.20.1540.10:FF:000012">
    <property type="entry name" value="Rhomboid family protein"/>
    <property type="match status" value="1"/>
</dbReference>
<dbReference type="EMBL" id="IACT01001242">
    <property type="protein sequence ID" value="LAC20601.1"/>
    <property type="molecule type" value="mRNA"/>
</dbReference>
<dbReference type="GO" id="GO:0004252">
    <property type="term" value="F:serine-type endopeptidase activity"/>
    <property type="evidence" value="ECO:0007669"/>
    <property type="project" value="InterPro"/>
</dbReference>
<proteinExistence type="evidence at transcript level"/>
<comment type="subcellular location">
    <subcellularLocation>
        <location evidence="2">Membrane</location>
        <topology evidence="2">Multi-pass membrane protein</topology>
    </subcellularLocation>
</comment>
<dbReference type="Pfam" id="PF01694">
    <property type="entry name" value="Rhomboid"/>
    <property type="match status" value="1"/>
</dbReference>
<dbReference type="SUPFAM" id="SSF144091">
    <property type="entry name" value="Rhomboid-like"/>
    <property type="match status" value="1"/>
</dbReference>
<evidence type="ECO:0000256" key="7">
    <source>
        <dbReference type="ARBA" id="ARBA00022989"/>
    </source>
</evidence>
<evidence type="ECO:0000256" key="1">
    <source>
        <dbReference type="ARBA" id="ARBA00000156"/>
    </source>
</evidence>
<reference evidence="11" key="2">
    <citation type="journal article" date="2018" name="Biosci. Biotechnol. Biochem.">
        <title>Polysaccharide hydrolase of the hadal zone amphipods Hirondellea gigas.</title>
        <authorList>
            <person name="Kobayashi H."/>
            <person name="Nagahama T."/>
            <person name="Arai W."/>
            <person name="Sasagawa Y."/>
            <person name="Umeda M."/>
            <person name="Hayashi T."/>
            <person name="Nikaido I."/>
            <person name="Watanabe H."/>
            <person name="Oguri K."/>
            <person name="Kitazato H."/>
            <person name="Fujioka K."/>
            <person name="Kido Y."/>
            <person name="Takami H."/>
        </authorList>
    </citation>
    <scope>NUCLEOTIDE SEQUENCE</scope>
    <source>
        <tissue evidence="11">Whole body</tissue>
    </source>
</reference>
<accession>A0A2P2I360</accession>
<feature type="transmembrane region" description="Helical" evidence="9">
    <location>
        <begin position="248"/>
        <end position="266"/>
    </location>
</feature>
<evidence type="ECO:0000256" key="6">
    <source>
        <dbReference type="ARBA" id="ARBA00022801"/>
    </source>
</evidence>
<keyword evidence="8 9" id="KW-0472">Membrane</keyword>
<sequence length="351" mass="39919">MTVLSRLCGGLHHYSGLVTAARCRGRTLSNILHTSRRGFRRQQTKNDDKIVLTPKVEYQTPNLERMPKSLAKCSLFTVGFCSATVVGVTIWEYENLRLKSKAPLSDWVQLRWNDMEGWQSKEGEFRKSLNRWWNGLSEGQKVFWPICFLNILVFLSWHHPMLKLTMMKYFAFSPAADAVCLPMILSTFSHYNVLHLAANMYVMHSFSTPICDKVGKEQFLGMYLCFAVLSSFAGAAFKVIIRSPSPSIGASGAIMGMIGYFCSKYPDSKLGILFIPNFSFSAETGLYSLLAFDTLGLILRFRLFDHAAHLSGALSGLAYARWGEKYWDKRKIIMQNWHSIRQQIENGSKSR</sequence>
<feature type="transmembrane region" description="Helical" evidence="9">
    <location>
        <begin position="220"/>
        <end position="241"/>
    </location>
</feature>
<name>A0A2P2I360_9CRUS</name>
<dbReference type="InterPro" id="IPR022764">
    <property type="entry name" value="Peptidase_S54_rhomboid_dom"/>
</dbReference>
<evidence type="ECO:0000313" key="11">
    <source>
        <dbReference type="EMBL" id="LAB68474.1"/>
    </source>
</evidence>
<evidence type="ECO:0000256" key="8">
    <source>
        <dbReference type="ARBA" id="ARBA00023136"/>
    </source>
</evidence>
<comment type="catalytic activity">
    <reaction evidence="1">
        <text>Cleaves type-1 transmembrane domains using a catalytic dyad composed of serine and histidine that are contributed by different transmembrane domains.</text>
        <dbReference type="EC" id="3.4.21.105"/>
    </reaction>
</comment>
<evidence type="ECO:0000256" key="4">
    <source>
        <dbReference type="ARBA" id="ARBA00013039"/>
    </source>
</evidence>
<reference evidence="12" key="1">
    <citation type="submission" date="2017-11" db="EMBL/GenBank/DDBJ databases">
        <title>The sensing device of the deep-sea amphipod.</title>
        <authorList>
            <person name="Kobayashi H."/>
            <person name="Nagahama T."/>
            <person name="Arai W."/>
            <person name="Sasagawa Y."/>
            <person name="Umeda M."/>
            <person name="Hayashi T."/>
            <person name="Nikaido I."/>
            <person name="Watanabe H."/>
            <person name="Oguri K."/>
            <person name="Kitazato H."/>
            <person name="Fujioka K."/>
            <person name="Kido Y."/>
            <person name="Takami H."/>
        </authorList>
    </citation>
    <scope>NUCLEOTIDE SEQUENCE</scope>
    <source>
        <tissue evidence="12">Whole body</tissue>
    </source>
</reference>
<evidence type="ECO:0000256" key="3">
    <source>
        <dbReference type="ARBA" id="ARBA00009045"/>
    </source>
</evidence>
<dbReference type="GO" id="GO:0006465">
    <property type="term" value="P:signal peptide processing"/>
    <property type="evidence" value="ECO:0007669"/>
    <property type="project" value="TreeGrafter"/>
</dbReference>
<dbReference type="Gene3D" id="1.20.1540.10">
    <property type="entry name" value="Rhomboid-like"/>
    <property type="match status" value="1"/>
</dbReference>
<evidence type="ECO:0000256" key="9">
    <source>
        <dbReference type="SAM" id="Phobius"/>
    </source>
</evidence>
<keyword evidence="6" id="KW-0378">Hydrolase</keyword>
<feature type="transmembrane region" description="Helical" evidence="9">
    <location>
        <begin position="142"/>
        <end position="157"/>
    </location>
</feature>
<feature type="domain" description="Peptidase S54 rhomboid" evidence="10">
    <location>
        <begin position="183"/>
        <end position="320"/>
    </location>
</feature>
<organism evidence="11">
    <name type="scientific">Hirondellea gigas</name>
    <dbReference type="NCBI Taxonomy" id="1518452"/>
    <lineage>
        <taxon>Eukaryota</taxon>
        <taxon>Metazoa</taxon>
        <taxon>Ecdysozoa</taxon>
        <taxon>Arthropoda</taxon>
        <taxon>Crustacea</taxon>
        <taxon>Multicrustacea</taxon>
        <taxon>Malacostraca</taxon>
        <taxon>Eumalacostraca</taxon>
        <taxon>Peracarida</taxon>
        <taxon>Amphipoda</taxon>
        <taxon>Amphilochidea</taxon>
        <taxon>Lysianassida</taxon>
        <taxon>Lysianassidira</taxon>
        <taxon>Lysianassoidea</taxon>
        <taxon>Lysianassidae</taxon>
        <taxon>Hirondellea</taxon>
    </lineage>
</organism>
<dbReference type="PANTHER" id="PTHR43731">
    <property type="entry name" value="RHOMBOID PROTEASE"/>
    <property type="match status" value="1"/>
</dbReference>
<comment type="similarity">
    <text evidence="3">Belongs to the peptidase S54 family.</text>
</comment>
<dbReference type="EC" id="3.4.21.105" evidence="4"/>
<keyword evidence="5 9" id="KW-0812">Transmembrane</keyword>
<dbReference type="AlphaFoldDB" id="A0A2P2I360"/>
<evidence type="ECO:0000313" key="12">
    <source>
        <dbReference type="EMBL" id="LAC20601.1"/>
    </source>
</evidence>
<protein>
    <recommendedName>
        <fullName evidence="4">rhomboid protease</fullName>
        <ecNumber evidence="4">3.4.21.105</ecNumber>
    </recommendedName>
</protein>
<dbReference type="GO" id="GO:0016020">
    <property type="term" value="C:membrane"/>
    <property type="evidence" value="ECO:0007669"/>
    <property type="project" value="UniProtKB-SubCell"/>
</dbReference>
<keyword evidence="7 9" id="KW-1133">Transmembrane helix</keyword>
<dbReference type="PANTHER" id="PTHR43731:SF14">
    <property type="entry name" value="PRESENILIN-ASSOCIATED RHOMBOID-LIKE PROTEIN, MITOCHONDRIAL"/>
    <property type="match status" value="1"/>
</dbReference>
<dbReference type="InterPro" id="IPR035952">
    <property type="entry name" value="Rhomboid-like_sf"/>
</dbReference>
<feature type="transmembrane region" description="Helical" evidence="9">
    <location>
        <begin position="73"/>
        <end position="91"/>
    </location>
</feature>
<dbReference type="InterPro" id="IPR050925">
    <property type="entry name" value="Rhomboid_protease_S54"/>
</dbReference>
<evidence type="ECO:0000256" key="5">
    <source>
        <dbReference type="ARBA" id="ARBA00022692"/>
    </source>
</evidence>
<dbReference type="EMBL" id="IACF01002835">
    <property type="protein sequence ID" value="LAB68474.1"/>
    <property type="molecule type" value="mRNA"/>
</dbReference>
<evidence type="ECO:0000259" key="10">
    <source>
        <dbReference type="Pfam" id="PF01694"/>
    </source>
</evidence>
<evidence type="ECO:0000256" key="2">
    <source>
        <dbReference type="ARBA" id="ARBA00004141"/>
    </source>
</evidence>